<dbReference type="RefSeq" id="WP_124964933.1">
    <property type="nucleotide sequence ID" value="NZ_RRAZ01000013.1"/>
</dbReference>
<evidence type="ECO:0000313" key="3">
    <source>
        <dbReference type="Proteomes" id="UP000282125"/>
    </source>
</evidence>
<evidence type="ECO:0000256" key="1">
    <source>
        <dbReference type="SAM" id="SignalP"/>
    </source>
</evidence>
<keyword evidence="3" id="KW-1185">Reference proteome</keyword>
<comment type="caution">
    <text evidence="2">The sequence shown here is derived from an EMBL/GenBank/DDBJ whole genome shotgun (WGS) entry which is preliminary data.</text>
</comment>
<gene>
    <name evidence="2" type="ORF">EG244_10360</name>
</gene>
<dbReference type="AlphaFoldDB" id="A0A3P3DPA8"/>
<sequence>MKIRRKFLAAAMAATIALQSAGPASADLESSLSNMLGANVQVNSPGSVQTARRGGFYGGSIYVRGRVMNVNVINFTPPSFQAGCGGIDLFGGSFSMINKEQFIALLRSVAQNAAGYAFHLALKNICEQCSTIMSQLQRVIQEMNQFTGNSCQLAKGIVNGGIAALELSDVKGMQTTSIASGFNDAFDAFWGSLTSTVGSLSATNASGSRDYDKFETNVVWEAMQTSGVQGWFNSGDRSLMEALMTLTGTVILSGPVDDSAGNPSRNVTPAVAGGKLTVRDLVYGNSSARVLRCDTTTRCLSPSSTNVQLTGLERMLETALVGSGPTDPNSVLFRIINGGGTDADSVTLIGRLGNYGTMLLSIAEASPPGTTAAYDFFNEVKGRLAYELAVIFVSDVIVAVDQAVSSQKYETAYADDWRRNDFARSIERINAELAVIGERTAIPAEMMTTFMNTHEYLVRNHSPLR</sequence>
<accession>A0A3P3DPA8</accession>
<name>A0A3P3DPA8_9RHOB</name>
<keyword evidence="1" id="KW-0732">Signal</keyword>
<dbReference type="EMBL" id="RRAZ01000013">
    <property type="protein sequence ID" value="RRH74478.1"/>
    <property type="molecule type" value="Genomic_DNA"/>
</dbReference>
<feature type="signal peptide" evidence="1">
    <location>
        <begin position="1"/>
        <end position="26"/>
    </location>
</feature>
<dbReference type="InterPro" id="IPR006311">
    <property type="entry name" value="TAT_signal"/>
</dbReference>
<feature type="chain" id="PRO_5018026134" description="Conjugal transfer protein TraH" evidence="1">
    <location>
        <begin position="27"/>
        <end position="465"/>
    </location>
</feature>
<dbReference type="InterPro" id="IPR010927">
    <property type="entry name" value="T4SS_TraH"/>
</dbReference>
<protein>
    <recommendedName>
        <fullName evidence="4">Conjugal transfer protein TraH</fullName>
    </recommendedName>
</protein>
<dbReference type="Pfam" id="PF06122">
    <property type="entry name" value="TraH"/>
    <property type="match status" value="1"/>
</dbReference>
<evidence type="ECO:0008006" key="4">
    <source>
        <dbReference type="Google" id="ProtNLM"/>
    </source>
</evidence>
<evidence type="ECO:0000313" key="2">
    <source>
        <dbReference type="EMBL" id="RRH74478.1"/>
    </source>
</evidence>
<dbReference type="OrthoDB" id="9797479at2"/>
<organism evidence="2 3">
    <name type="scientific">Falsigemmobacter faecalis</name>
    <dbReference type="NCBI Taxonomy" id="2488730"/>
    <lineage>
        <taxon>Bacteria</taxon>
        <taxon>Pseudomonadati</taxon>
        <taxon>Pseudomonadota</taxon>
        <taxon>Alphaproteobacteria</taxon>
        <taxon>Rhodobacterales</taxon>
        <taxon>Paracoccaceae</taxon>
        <taxon>Falsigemmobacter</taxon>
    </lineage>
</organism>
<dbReference type="PROSITE" id="PS51318">
    <property type="entry name" value="TAT"/>
    <property type="match status" value="1"/>
</dbReference>
<proteinExistence type="predicted"/>
<dbReference type="Proteomes" id="UP000282125">
    <property type="component" value="Unassembled WGS sequence"/>
</dbReference>
<reference evidence="2 3" key="1">
    <citation type="submission" date="2018-11" db="EMBL/GenBank/DDBJ databases">
        <title>Gemmobacter sp. nov., YIM 102744-1 draft genome.</title>
        <authorList>
            <person name="Li G."/>
            <person name="Jiang Y."/>
        </authorList>
    </citation>
    <scope>NUCLEOTIDE SEQUENCE [LARGE SCALE GENOMIC DNA]</scope>
    <source>
        <strain evidence="2 3">YIM 102744-1</strain>
    </source>
</reference>